<feature type="domain" description="Thioesterase" evidence="1">
    <location>
        <begin position="56"/>
        <end position="129"/>
    </location>
</feature>
<sequence length="148" mass="15880">MTDRAPLVSAAELNAKLRELFGGDMLGLTSDMVSEMEYGMVLTTMDVSPKQLRPGKIISGPTVFAACDAALFYACLSVYGLDMMMLTSDMQIRFLRPAMGTRLHARGRILSVGSKLITGQVVAFTDDESKPVAVAQGSCVPPKKNTDA</sequence>
<dbReference type="Gene3D" id="3.10.129.10">
    <property type="entry name" value="Hotdog Thioesterase"/>
    <property type="match status" value="1"/>
</dbReference>
<protein>
    <submittedName>
        <fullName evidence="2">Unannotated protein</fullName>
    </submittedName>
</protein>
<reference evidence="2" key="1">
    <citation type="submission" date="2020-05" db="EMBL/GenBank/DDBJ databases">
        <authorList>
            <person name="Chiriac C."/>
            <person name="Salcher M."/>
            <person name="Ghai R."/>
            <person name="Kavagutti S V."/>
        </authorList>
    </citation>
    <scope>NUCLEOTIDE SEQUENCE</scope>
</reference>
<name>A0A6J6GC93_9ZZZZ</name>
<proteinExistence type="predicted"/>
<accession>A0A6J6GC93</accession>
<dbReference type="InterPro" id="IPR006683">
    <property type="entry name" value="Thioestr_dom"/>
</dbReference>
<gene>
    <name evidence="2" type="ORF">UFOPK1722_01994</name>
</gene>
<dbReference type="InterPro" id="IPR029069">
    <property type="entry name" value="HotDog_dom_sf"/>
</dbReference>
<dbReference type="AlphaFoldDB" id="A0A6J6GC93"/>
<evidence type="ECO:0000259" key="1">
    <source>
        <dbReference type="Pfam" id="PF03061"/>
    </source>
</evidence>
<dbReference type="CDD" id="cd03443">
    <property type="entry name" value="PaaI_thioesterase"/>
    <property type="match status" value="1"/>
</dbReference>
<organism evidence="2">
    <name type="scientific">freshwater metagenome</name>
    <dbReference type="NCBI Taxonomy" id="449393"/>
    <lineage>
        <taxon>unclassified sequences</taxon>
        <taxon>metagenomes</taxon>
        <taxon>ecological metagenomes</taxon>
    </lineage>
</organism>
<evidence type="ECO:0000313" key="2">
    <source>
        <dbReference type="EMBL" id="CAB4597459.1"/>
    </source>
</evidence>
<dbReference type="SUPFAM" id="SSF54637">
    <property type="entry name" value="Thioesterase/thiol ester dehydrase-isomerase"/>
    <property type="match status" value="1"/>
</dbReference>
<dbReference type="Pfam" id="PF03061">
    <property type="entry name" value="4HBT"/>
    <property type="match status" value="1"/>
</dbReference>
<dbReference type="EMBL" id="CAEZTS010000257">
    <property type="protein sequence ID" value="CAB4597459.1"/>
    <property type="molecule type" value="Genomic_DNA"/>
</dbReference>